<name>A1ZVJ3_MICM2</name>
<sequence>MFYVVTTQVKETLPVLERRFCQNHTNPPKLLDLRGFVRMLSGSIFSIRSLPPNHIWQLN</sequence>
<comment type="caution">
    <text evidence="1">The sequence shown here is derived from an EMBL/GenBank/DDBJ whole genome shotgun (WGS) entry which is preliminary data.</text>
</comment>
<evidence type="ECO:0000313" key="1">
    <source>
        <dbReference type="EMBL" id="EAY25536.1"/>
    </source>
</evidence>
<dbReference type="EMBL" id="AAWS01000046">
    <property type="protein sequence ID" value="EAY25536.1"/>
    <property type="molecule type" value="Genomic_DNA"/>
</dbReference>
<protein>
    <submittedName>
        <fullName evidence="1">Uncharacterized protein</fullName>
    </submittedName>
</protein>
<keyword evidence="2" id="KW-1185">Reference proteome</keyword>
<dbReference type="Proteomes" id="UP000004095">
    <property type="component" value="Unassembled WGS sequence"/>
</dbReference>
<gene>
    <name evidence="1" type="ORF">M23134_00634</name>
</gene>
<proteinExistence type="predicted"/>
<reference evidence="1 2" key="1">
    <citation type="submission" date="2007-01" db="EMBL/GenBank/DDBJ databases">
        <authorList>
            <person name="Haygood M."/>
            <person name="Podell S."/>
            <person name="Anderson C."/>
            <person name="Hopkinson B."/>
            <person name="Roe K."/>
            <person name="Barbeau K."/>
            <person name="Gaasterland T."/>
            <person name="Ferriera S."/>
            <person name="Johnson J."/>
            <person name="Kravitz S."/>
            <person name="Beeson K."/>
            <person name="Sutton G."/>
            <person name="Rogers Y.-H."/>
            <person name="Friedman R."/>
            <person name="Frazier M."/>
            <person name="Venter J.C."/>
        </authorList>
    </citation>
    <scope>NUCLEOTIDE SEQUENCE [LARGE SCALE GENOMIC DNA]</scope>
    <source>
        <strain evidence="1 2">ATCC 23134</strain>
    </source>
</reference>
<dbReference type="AlphaFoldDB" id="A1ZVJ3"/>
<evidence type="ECO:0000313" key="2">
    <source>
        <dbReference type="Proteomes" id="UP000004095"/>
    </source>
</evidence>
<accession>A1ZVJ3</accession>
<organism evidence="1 2">
    <name type="scientific">Microscilla marina ATCC 23134</name>
    <dbReference type="NCBI Taxonomy" id="313606"/>
    <lineage>
        <taxon>Bacteria</taxon>
        <taxon>Pseudomonadati</taxon>
        <taxon>Bacteroidota</taxon>
        <taxon>Cytophagia</taxon>
        <taxon>Cytophagales</taxon>
        <taxon>Microscillaceae</taxon>
        <taxon>Microscilla</taxon>
    </lineage>
</organism>